<keyword evidence="2" id="KW-1185">Reference proteome</keyword>
<comment type="caution">
    <text evidence="1">The sequence shown here is derived from an EMBL/GenBank/DDBJ whole genome shotgun (WGS) entry which is preliminary data.</text>
</comment>
<evidence type="ECO:0000313" key="1">
    <source>
        <dbReference type="EMBL" id="RKT70493.1"/>
    </source>
</evidence>
<protein>
    <submittedName>
        <fullName evidence="1">Uncharacterized protein</fullName>
    </submittedName>
</protein>
<sequence length="177" mass="18697">MITYKHVAFALLDTGLLTPDRVRAVLDRSADHLDEHLDPHAVALALEDFGVAVSVPVDDVGDLKGAYADLLAQAAALTGGAVTVSDVVLHEGEFPSDGVRDDVLEFAVNGRTVTVDAEHRSDRHVDHLAATDAVDALAPGDSRAFHYVDSGGPGTVLVLATPEQARTLEDHLGLKLH</sequence>
<gene>
    <name evidence="1" type="ORF">DFJ66_3762</name>
</gene>
<accession>A0A495XD01</accession>
<organism evidence="1 2">
    <name type="scientific">Saccharothrix variisporea</name>
    <dbReference type="NCBI Taxonomy" id="543527"/>
    <lineage>
        <taxon>Bacteria</taxon>
        <taxon>Bacillati</taxon>
        <taxon>Actinomycetota</taxon>
        <taxon>Actinomycetes</taxon>
        <taxon>Pseudonocardiales</taxon>
        <taxon>Pseudonocardiaceae</taxon>
        <taxon>Saccharothrix</taxon>
    </lineage>
</organism>
<dbReference type="RefSeq" id="WP_121222736.1">
    <property type="nucleotide sequence ID" value="NZ_JBIUBA010000090.1"/>
</dbReference>
<reference evidence="1 2" key="1">
    <citation type="submission" date="2018-10" db="EMBL/GenBank/DDBJ databases">
        <title>Sequencing the genomes of 1000 actinobacteria strains.</title>
        <authorList>
            <person name="Klenk H.-P."/>
        </authorList>
    </citation>
    <scope>NUCLEOTIDE SEQUENCE [LARGE SCALE GENOMIC DNA]</scope>
    <source>
        <strain evidence="1 2">DSM 43911</strain>
    </source>
</reference>
<dbReference type="Proteomes" id="UP000272729">
    <property type="component" value="Unassembled WGS sequence"/>
</dbReference>
<dbReference type="AlphaFoldDB" id="A0A495XD01"/>
<proteinExistence type="predicted"/>
<evidence type="ECO:0000313" key="2">
    <source>
        <dbReference type="Proteomes" id="UP000272729"/>
    </source>
</evidence>
<dbReference type="EMBL" id="RBXR01000001">
    <property type="protein sequence ID" value="RKT70493.1"/>
    <property type="molecule type" value="Genomic_DNA"/>
</dbReference>
<name>A0A495XD01_9PSEU</name>
<dbReference type="OrthoDB" id="4799037at2"/>